<feature type="transmembrane region" description="Helical" evidence="7">
    <location>
        <begin position="424"/>
        <end position="444"/>
    </location>
</feature>
<dbReference type="GO" id="GO:0016020">
    <property type="term" value="C:membrane"/>
    <property type="evidence" value="ECO:0007669"/>
    <property type="project" value="UniProtKB-SubCell"/>
</dbReference>
<feature type="transmembrane region" description="Helical" evidence="7">
    <location>
        <begin position="294"/>
        <end position="314"/>
    </location>
</feature>
<evidence type="ECO:0000256" key="4">
    <source>
        <dbReference type="ARBA" id="ARBA00022989"/>
    </source>
</evidence>
<keyword evidence="9" id="KW-1185">Reference proteome</keyword>
<evidence type="ECO:0000313" key="8">
    <source>
        <dbReference type="EMBL" id="CAK0783720.1"/>
    </source>
</evidence>
<feature type="transmembrane region" description="Helical" evidence="7">
    <location>
        <begin position="497"/>
        <end position="516"/>
    </location>
</feature>
<feature type="transmembrane region" description="Helical" evidence="7">
    <location>
        <begin position="352"/>
        <end position="374"/>
    </location>
</feature>
<feature type="compositionally biased region" description="Polar residues" evidence="6">
    <location>
        <begin position="699"/>
        <end position="711"/>
    </location>
</feature>
<feature type="transmembrane region" description="Helical" evidence="7">
    <location>
        <begin position="181"/>
        <end position="199"/>
    </location>
</feature>
<dbReference type="InterPro" id="IPR002293">
    <property type="entry name" value="AA/rel_permease1"/>
</dbReference>
<evidence type="ECO:0000256" key="7">
    <source>
        <dbReference type="SAM" id="Phobius"/>
    </source>
</evidence>
<proteinExistence type="predicted"/>
<sequence length="711" mass="77104">MGEPVPQSAGGITKEATPEPQQNLNGIPEGLQAVDSGQARLQELGYVQELRRHFGGLGSVCVGVSTMSYMLTITGLFPTALLYGGPVPILYGWLLISALQLFIGLALAELSSSYPLAGGPYFWCVELTGNDRRYILIAWVTGWLNVLGQFAATAGCGYLTAQHLGQMLELSSGREITQQDTFLIYAIVLVVCGVISSIPTRLMRNYAVFAASWLAIGGIIVFVLLLVTAWPLQPANFVFTAFTRDQKSAMGIPNDVYLFLLGAVMAQYGYIGIESPAQFAEETRWADRMVPRGIVFSALLNFTFGLGYIVVILFCLPADYLDPAKPFTIPGLFVRVLEGRFGNGQLGQVLSIVPLIAIFNTTVMTMATASRMLWSFARDGGVPMYRVWAAVNPCTWTPVNAVWAMTALAFIFGVPMLWSPQAFAALGSITSIGLYLSYAAPILLRILFRRGFKRGPFHLGRCSIAVMACACIAIIFTLACCLLPTQLPISISNLNWAPIMGVFVIGLALAAWFFPVHGARTWYKGKAHTLRDADVRGGERYVDGPPSGGSATPAPHMSGAQSMGIPLLDLLHREIAHAGKAPRAAPAECIFSREAALFTPDESGKGLRVVKKSGPVARQIRASIDLRGMDPIQIRRQRPMDSVWRSSTIESWHSHSGSLSSIEELPEAPRSCCSSSQGVSQDRPWVSSDPQVLSHVERPSQQSLLPHSRSG</sequence>
<feature type="transmembrane region" description="Helical" evidence="7">
    <location>
        <begin position="54"/>
        <end position="77"/>
    </location>
</feature>
<feature type="region of interest" description="Disordered" evidence="6">
    <location>
        <begin position="1"/>
        <end position="26"/>
    </location>
</feature>
<feature type="transmembrane region" description="Helical" evidence="7">
    <location>
        <begin position="395"/>
        <end position="418"/>
    </location>
</feature>
<evidence type="ECO:0000256" key="5">
    <source>
        <dbReference type="ARBA" id="ARBA00023136"/>
    </source>
</evidence>
<keyword evidence="2" id="KW-0813">Transport</keyword>
<evidence type="ECO:0000256" key="6">
    <source>
        <dbReference type="SAM" id="MobiDB-lite"/>
    </source>
</evidence>
<evidence type="ECO:0000256" key="1">
    <source>
        <dbReference type="ARBA" id="ARBA00004141"/>
    </source>
</evidence>
<feature type="transmembrane region" description="Helical" evidence="7">
    <location>
        <begin position="89"/>
        <end position="108"/>
    </location>
</feature>
<dbReference type="Pfam" id="PF13520">
    <property type="entry name" value="AA_permease_2"/>
    <property type="match status" value="1"/>
</dbReference>
<feature type="region of interest" description="Disordered" evidence="6">
    <location>
        <begin position="655"/>
        <end position="711"/>
    </location>
</feature>
<protein>
    <recommendedName>
        <fullName evidence="10">Amino acid transporter</fullName>
    </recommendedName>
</protein>
<name>A0AAV1IBN6_9CHLO</name>
<accession>A0AAV1IBN6</accession>
<dbReference type="PANTHER" id="PTHR45649">
    <property type="entry name" value="AMINO-ACID PERMEASE BAT1"/>
    <property type="match status" value="1"/>
</dbReference>
<dbReference type="GO" id="GO:0022857">
    <property type="term" value="F:transmembrane transporter activity"/>
    <property type="evidence" value="ECO:0007669"/>
    <property type="project" value="InterPro"/>
</dbReference>
<comment type="caution">
    <text evidence="8">The sequence shown here is derived from an EMBL/GenBank/DDBJ whole genome shotgun (WGS) entry which is preliminary data.</text>
</comment>
<dbReference type="InterPro" id="IPR004840">
    <property type="entry name" value="Amino_acid_permease_CS"/>
</dbReference>
<keyword evidence="4 7" id="KW-1133">Transmembrane helix</keyword>
<reference evidence="8 9" key="1">
    <citation type="submission" date="2023-10" db="EMBL/GenBank/DDBJ databases">
        <authorList>
            <person name="Maclean D."/>
            <person name="Macfadyen A."/>
        </authorList>
    </citation>
    <scope>NUCLEOTIDE SEQUENCE [LARGE SCALE GENOMIC DNA]</scope>
</reference>
<evidence type="ECO:0008006" key="10">
    <source>
        <dbReference type="Google" id="ProtNLM"/>
    </source>
</evidence>
<keyword evidence="5 7" id="KW-0472">Membrane</keyword>
<evidence type="ECO:0000256" key="3">
    <source>
        <dbReference type="ARBA" id="ARBA00022692"/>
    </source>
</evidence>
<feature type="transmembrane region" description="Helical" evidence="7">
    <location>
        <begin position="256"/>
        <end position="273"/>
    </location>
</feature>
<dbReference type="GO" id="GO:0006865">
    <property type="term" value="P:amino acid transport"/>
    <property type="evidence" value="ECO:0007669"/>
    <property type="project" value="InterPro"/>
</dbReference>
<feature type="transmembrane region" description="Helical" evidence="7">
    <location>
        <begin position="136"/>
        <end position="161"/>
    </location>
</feature>
<keyword evidence="3 7" id="KW-0812">Transmembrane</keyword>
<dbReference type="EMBL" id="CAUYUE010000009">
    <property type="protein sequence ID" value="CAK0783720.1"/>
    <property type="molecule type" value="Genomic_DNA"/>
</dbReference>
<dbReference type="PANTHER" id="PTHR45649:SF26">
    <property type="entry name" value="OS04G0435100 PROTEIN"/>
    <property type="match status" value="1"/>
</dbReference>
<dbReference type="PROSITE" id="PS00218">
    <property type="entry name" value="AMINO_ACID_PERMEASE_1"/>
    <property type="match status" value="1"/>
</dbReference>
<dbReference type="Proteomes" id="UP001314263">
    <property type="component" value="Unassembled WGS sequence"/>
</dbReference>
<feature type="transmembrane region" description="Helical" evidence="7">
    <location>
        <begin position="206"/>
        <end position="230"/>
    </location>
</feature>
<dbReference type="AlphaFoldDB" id="A0AAV1IBN6"/>
<dbReference type="Gene3D" id="1.20.1740.10">
    <property type="entry name" value="Amino acid/polyamine transporter I"/>
    <property type="match status" value="1"/>
</dbReference>
<organism evidence="8 9">
    <name type="scientific">Coccomyxa viridis</name>
    <dbReference type="NCBI Taxonomy" id="1274662"/>
    <lineage>
        <taxon>Eukaryota</taxon>
        <taxon>Viridiplantae</taxon>
        <taxon>Chlorophyta</taxon>
        <taxon>core chlorophytes</taxon>
        <taxon>Trebouxiophyceae</taxon>
        <taxon>Trebouxiophyceae incertae sedis</taxon>
        <taxon>Coccomyxaceae</taxon>
        <taxon>Coccomyxa</taxon>
    </lineage>
</organism>
<evidence type="ECO:0000313" key="9">
    <source>
        <dbReference type="Proteomes" id="UP001314263"/>
    </source>
</evidence>
<comment type="subcellular location">
    <subcellularLocation>
        <location evidence="1">Membrane</location>
        <topology evidence="1">Multi-pass membrane protein</topology>
    </subcellularLocation>
</comment>
<gene>
    <name evidence="8" type="ORF">CVIRNUC_006919</name>
</gene>
<feature type="transmembrane region" description="Helical" evidence="7">
    <location>
        <begin position="464"/>
        <end position="485"/>
    </location>
</feature>
<evidence type="ECO:0000256" key="2">
    <source>
        <dbReference type="ARBA" id="ARBA00022448"/>
    </source>
</evidence>